<proteinExistence type="predicted"/>
<feature type="domain" description="DUF6250" evidence="1">
    <location>
        <begin position="5"/>
        <end position="93"/>
    </location>
</feature>
<dbReference type="Proteomes" id="UP001055420">
    <property type="component" value="Chromosome"/>
</dbReference>
<protein>
    <submittedName>
        <fullName evidence="2">YesU family protein</fullName>
    </submittedName>
</protein>
<reference evidence="2" key="1">
    <citation type="submission" date="2022-06" db="EMBL/GenBank/DDBJ databases">
        <title>Novel species in genus Dyadobacter.</title>
        <authorList>
            <person name="Ma C."/>
        </authorList>
    </citation>
    <scope>NUCLEOTIDE SEQUENCE</scope>
    <source>
        <strain evidence="2">CY22</strain>
    </source>
</reference>
<evidence type="ECO:0000313" key="2">
    <source>
        <dbReference type="EMBL" id="USJ33554.1"/>
    </source>
</evidence>
<dbReference type="Gene3D" id="2.60.120.200">
    <property type="match status" value="1"/>
</dbReference>
<dbReference type="EMBL" id="CP098805">
    <property type="protein sequence ID" value="USJ33554.1"/>
    <property type="molecule type" value="Genomic_DNA"/>
</dbReference>
<dbReference type="Pfam" id="PF19763">
    <property type="entry name" value="DUF6250"/>
    <property type="match status" value="1"/>
</dbReference>
<evidence type="ECO:0000313" key="3">
    <source>
        <dbReference type="Proteomes" id="UP001055420"/>
    </source>
</evidence>
<gene>
    <name evidence="2" type="ORF">NFI80_08940</name>
</gene>
<organism evidence="2 3">
    <name type="scientific">Dyadobacter chenhuakuii</name>
    <dbReference type="NCBI Taxonomy" id="2909339"/>
    <lineage>
        <taxon>Bacteria</taxon>
        <taxon>Pseudomonadati</taxon>
        <taxon>Bacteroidota</taxon>
        <taxon>Cytophagia</taxon>
        <taxon>Cytophagales</taxon>
        <taxon>Spirosomataceae</taxon>
        <taxon>Dyadobacter</taxon>
    </lineage>
</organism>
<name>A0ABY4XTA6_9BACT</name>
<dbReference type="RefSeq" id="WP_252172120.1">
    <property type="nucleotide sequence ID" value="NZ_CP098805.1"/>
</dbReference>
<accession>A0ABY4XTA6</accession>
<keyword evidence="3" id="KW-1185">Reference proteome</keyword>
<dbReference type="InterPro" id="IPR046217">
    <property type="entry name" value="DUF6250"/>
</dbReference>
<sequence>MRLAVGFGGNFNTPTGFRKYHGNGQKPLLKEFTDEKHLLKPNHRYHITIEVQDGRTIFSVDGNVIFDWNDQSPLRQGYFGFRSTASRHAIDKFRVWKML</sequence>
<evidence type="ECO:0000259" key="1">
    <source>
        <dbReference type="Pfam" id="PF19763"/>
    </source>
</evidence>